<evidence type="ECO:0000259" key="5">
    <source>
        <dbReference type="PROSITE" id="PS50893"/>
    </source>
</evidence>
<comment type="caution">
    <text evidence="6">The sequence shown here is derived from an EMBL/GenBank/DDBJ whole genome shotgun (WGS) entry which is preliminary data.</text>
</comment>
<dbReference type="GO" id="GO:0016020">
    <property type="term" value="C:membrane"/>
    <property type="evidence" value="ECO:0007669"/>
    <property type="project" value="InterPro"/>
</dbReference>
<dbReference type="SMART" id="SM00382">
    <property type="entry name" value="AAA"/>
    <property type="match status" value="1"/>
</dbReference>
<evidence type="ECO:0000313" key="6">
    <source>
        <dbReference type="EMBL" id="MBA5244188.1"/>
    </source>
</evidence>
<protein>
    <submittedName>
        <fullName evidence="6">ABC transporter ATP-binding protein</fullName>
    </submittedName>
</protein>
<evidence type="ECO:0000256" key="4">
    <source>
        <dbReference type="ARBA" id="ARBA00022840"/>
    </source>
</evidence>
<reference evidence="6 7" key="1">
    <citation type="submission" date="2020-07" db="EMBL/GenBank/DDBJ databases">
        <title>Draft genome and description of Corynebacterium haemomassiliense strain Marseile-Q3615 sp. nov.</title>
        <authorList>
            <person name="Boxberger M."/>
            <person name="La Scola B."/>
        </authorList>
    </citation>
    <scope>NUCLEOTIDE SEQUENCE [LARGE SCALE GENOMIC DNA]</scope>
    <source>
        <strain evidence="6 7">Marseille-Q3615</strain>
    </source>
</reference>
<dbReference type="SUPFAM" id="SSF52540">
    <property type="entry name" value="P-loop containing nucleoside triphosphate hydrolases"/>
    <property type="match status" value="1"/>
</dbReference>
<comment type="similarity">
    <text evidence="1">Belongs to the ABC transporter superfamily.</text>
</comment>
<dbReference type="InterPro" id="IPR050683">
    <property type="entry name" value="Bact_Polysacc_Export_ATP-bd"/>
</dbReference>
<keyword evidence="4 6" id="KW-0067">ATP-binding</keyword>
<name>A0A7W2I3L5_9CORY</name>
<gene>
    <name evidence="6" type="ORF">H0193_05050</name>
</gene>
<dbReference type="PANTHER" id="PTHR46743">
    <property type="entry name" value="TEICHOIC ACIDS EXPORT ATP-BINDING PROTEIN TAGH"/>
    <property type="match status" value="1"/>
</dbReference>
<dbReference type="InterPro" id="IPR017871">
    <property type="entry name" value="ABC_transporter-like_CS"/>
</dbReference>
<accession>A0A7W2I3L5</accession>
<dbReference type="AlphaFoldDB" id="A0A7W2I3L5"/>
<dbReference type="InterPro" id="IPR027417">
    <property type="entry name" value="P-loop_NTPase"/>
</dbReference>
<dbReference type="InterPro" id="IPR003439">
    <property type="entry name" value="ABC_transporter-like_ATP-bd"/>
</dbReference>
<dbReference type="Pfam" id="PF00005">
    <property type="entry name" value="ABC_tran"/>
    <property type="match status" value="1"/>
</dbReference>
<feature type="domain" description="ABC transporter" evidence="5">
    <location>
        <begin position="37"/>
        <end position="255"/>
    </location>
</feature>
<keyword evidence="3" id="KW-0547">Nucleotide-binding</keyword>
<organism evidence="6 7">
    <name type="scientific">Corynebacterium haemomassiliense</name>
    <dbReference type="NCBI Taxonomy" id="2754726"/>
    <lineage>
        <taxon>Bacteria</taxon>
        <taxon>Bacillati</taxon>
        <taxon>Actinomycetota</taxon>
        <taxon>Actinomycetes</taxon>
        <taxon>Mycobacteriales</taxon>
        <taxon>Corynebacteriaceae</taxon>
        <taxon>Corynebacterium</taxon>
    </lineage>
</organism>
<sequence>MPPVSSVNTPSPCDRVALVLEGASKSFVVSDSGSNDARRKKGTKTSRVVESLKPTTLVVKTGESVGVVGHNGSGKSTLLKVIAGTEPPTTGRVLVSAQPTLLGVAPALQPYLSGRQNVVLGLLALGVPLGEARSLEPEIADWADIGDAIDRPLKTYSAGQSARLAFAISTAVDPEILLIDEALSTGDAAFANKARLRMEGLLAEAKNVFLVSHVADQILDTCSRAIWMHRGEMIMDGASKDTVAAYKDWSKNASNARGQEILEEAKATFSPMRIEWED</sequence>
<dbReference type="EMBL" id="JACDTZ010000001">
    <property type="protein sequence ID" value="MBA5244188.1"/>
    <property type="molecule type" value="Genomic_DNA"/>
</dbReference>
<keyword evidence="7" id="KW-1185">Reference proteome</keyword>
<evidence type="ECO:0000256" key="3">
    <source>
        <dbReference type="ARBA" id="ARBA00022741"/>
    </source>
</evidence>
<dbReference type="PROSITE" id="PS50893">
    <property type="entry name" value="ABC_TRANSPORTER_2"/>
    <property type="match status" value="1"/>
</dbReference>
<evidence type="ECO:0000256" key="2">
    <source>
        <dbReference type="ARBA" id="ARBA00022448"/>
    </source>
</evidence>
<dbReference type="GO" id="GO:0140359">
    <property type="term" value="F:ABC-type transporter activity"/>
    <property type="evidence" value="ECO:0007669"/>
    <property type="project" value="InterPro"/>
</dbReference>
<dbReference type="PANTHER" id="PTHR46743:SF2">
    <property type="entry name" value="TEICHOIC ACIDS EXPORT ATP-BINDING PROTEIN TAGH"/>
    <property type="match status" value="1"/>
</dbReference>
<keyword evidence="2" id="KW-0813">Transport</keyword>
<dbReference type="GO" id="GO:0016887">
    <property type="term" value="F:ATP hydrolysis activity"/>
    <property type="evidence" value="ECO:0007669"/>
    <property type="project" value="InterPro"/>
</dbReference>
<evidence type="ECO:0000313" key="7">
    <source>
        <dbReference type="Proteomes" id="UP000523682"/>
    </source>
</evidence>
<evidence type="ECO:0000256" key="1">
    <source>
        <dbReference type="ARBA" id="ARBA00005417"/>
    </source>
</evidence>
<dbReference type="InterPro" id="IPR015860">
    <property type="entry name" value="ABC_transpr_TagH-like"/>
</dbReference>
<dbReference type="CDD" id="cd03220">
    <property type="entry name" value="ABC_KpsT_Wzt"/>
    <property type="match status" value="1"/>
</dbReference>
<proteinExistence type="inferred from homology"/>
<dbReference type="Gene3D" id="3.40.50.300">
    <property type="entry name" value="P-loop containing nucleotide triphosphate hydrolases"/>
    <property type="match status" value="1"/>
</dbReference>
<dbReference type="PROSITE" id="PS00211">
    <property type="entry name" value="ABC_TRANSPORTER_1"/>
    <property type="match status" value="1"/>
</dbReference>
<dbReference type="GO" id="GO:0005524">
    <property type="term" value="F:ATP binding"/>
    <property type="evidence" value="ECO:0007669"/>
    <property type="project" value="UniProtKB-KW"/>
</dbReference>
<dbReference type="InterPro" id="IPR003593">
    <property type="entry name" value="AAA+_ATPase"/>
</dbReference>
<dbReference type="Proteomes" id="UP000523682">
    <property type="component" value="Unassembled WGS sequence"/>
</dbReference>